<dbReference type="GO" id="GO:0005524">
    <property type="term" value="F:ATP binding"/>
    <property type="evidence" value="ECO:0007669"/>
    <property type="project" value="UniProtKB-KW"/>
</dbReference>
<dbReference type="NCBIfam" id="NF004018">
    <property type="entry name" value="PRK05480.1"/>
    <property type="match status" value="1"/>
</dbReference>
<keyword evidence="3" id="KW-0808">Transferase</keyword>
<evidence type="ECO:0000256" key="5">
    <source>
        <dbReference type="ARBA" id="ARBA00022777"/>
    </source>
</evidence>
<dbReference type="CDD" id="cd02023">
    <property type="entry name" value="UMPK"/>
    <property type="match status" value="1"/>
</dbReference>
<evidence type="ECO:0000256" key="3">
    <source>
        <dbReference type="ARBA" id="ARBA00022679"/>
    </source>
</evidence>
<dbReference type="Gene3D" id="3.40.50.300">
    <property type="entry name" value="P-loop containing nucleotide triphosphate hydrolases"/>
    <property type="match status" value="1"/>
</dbReference>
<feature type="domain" description="Phosphoribulokinase/uridine kinase" evidence="7">
    <location>
        <begin position="22"/>
        <end position="205"/>
    </location>
</feature>
<dbReference type="UniPathway" id="UPA00574">
    <property type="reaction ID" value="UER00637"/>
</dbReference>
<reference evidence="8" key="1">
    <citation type="submission" date="2021-05" db="EMBL/GenBank/DDBJ databases">
        <title>A free-living protist that lacks canonical eukaryotic 1 DNA replication and segregation systems.</title>
        <authorList>
            <person name="Salas-Leiva D.E."/>
            <person name="Tromer E.C."/>
            <person name="Curtis B.A."/>
            <person name="Jerlstrom-Hultqvist J."/>
            <person name="Kolisko M."/>
            <person name="Yi Z."/>
            <person name="Salas-Leiva J.S."/>
            <person name="Gallot-Lavallee L."/>
            <person name="Kops G.J.P.L."/>
            <person name="Archibald J.M."/>
            <person name="Simpson A.G.B."/>
            <person name="Roger A.J."/>
        </authorList>
    </citation>
    <scope>NUCLEOTIDE SEQUENCE</scope>
    <source>
        <strain evidence="8">BICM</strain>
    </source>
</reference>
<evidence type="ECO:0000313" key="8">
    <source>
        <dbReference type="EMBL" id="KAG9394865.1"/>
    </source>
</evidence>
<dbReference type="Pfam" id="PF00485">
    <property type="entry name" value="PRK"/>
    <property type="match status" value="1"/>
</dbReference>
<dbReference type="PANTHER" id="PTHR10285">
    <property type="entry name" value="URIDINE KINASE"/>
    <property type="match status" value="1"/>
</dbReference>
<evidence type="ECO:0000313" key="9">
    <source>
        <dbReference type="Proteomes" id="UP000717585"/>
    </source>
</evidence>
<protein>
    <recommendedName>
        <fullName evidence="2">uridine/cytidine kinase</fullName>
        <ecNumber evidence="2">2.7.1.48</ecNumber>
    </recommendedName>
</protein>
<accession>A0A8J6AXE5</accession>
<proteinExistence type="predicted"/>
<dbReference type="GO" id="GO:0044206">
    <property type="term" value="P:UMP salvage"/>
    <property type="evidence" value="ECO:0007669"/>
    <property type="project" value="UniProtKB-UniPathway"/>
</dbReference>
<sequence length="272" mass="30486">MNSDLLQKFRGGHISRHAGPLIIGVAGGSASGKTSCCKAIEGMMPNRTATVIALDSFYHDLTEEQRHNPEACNFDHPEMFDFNALIEVVQGLRRGEAVQVPVYDYVTSSRVDYTTVQPVDIVLVEGIFVLLHDELRKLFDLKIFVDTDADERLARRIERDITERGRTILSVLTQYRLTVKPAHDDFIQPSMRNADVSVPRGVDNKSAMQMLVSHIQFHGMVERQQYYTVCSAVTPFKTQAAPASLNAFSRISAQRLHLHNGVDDGYQYADSS</sequence>
<dbReference type="SUPFAM" id="SSF52540">
    <property type="entry name" value="P-loop containing nucleoside triphosphate hydrolases"/>
    <property type="match status" value="1"/>
</dbReference>
<keyword evidence="5 8" id="KW-0418">Kinase</keyword>
<dbReference type="OrthoDB" id="10257085at2759"/>
<comment type="pathway">
    <text evidence="1">Pyrimidine metabolism; UMP biosynthesis via salvage pathway; UMP from uridine: step 1/1.</text>
</comment>
<dbReference type="EC" id="2.7.1.48" evidence="2"/>
<dbReference type="InterPro" id="IPR027417">
    <property type="entry name" value="P-loop_NTPase"/>
</dbReference>
<evidence type="ECO:0000256" key="2">
    <source>
        <dbReference type="ARBA" id="ARBA00012137"/>
    </source>
</evidence>
<comment type="caution">
    <text evidence="8">The sequence shown here is derived from an EMBL/GenBank/DDBJ whole genome shotgun (WGS) entry which is preliminary data.</text>
</comment>
<dbReference type="AlphaFoldDB" id="A0A8J6AXE5"/>
<organism evidence="8 9">
    <name type="scientific">Carpediemonas membranifera</name>
    <dbReference type="NCBI Taxonomy" id="201153"/>
    <lineage>
        <taxon>Eukaryota</taxon>
        <taxon>Metamonada</taxon>
        <taxon>Carpediemonas-like organisms</taxon>
        <taxon>Carpediemonas</taxon>
    </lineage>
</organism>
<dbReference type="InterPro" id="IPR000764">
    <property type="entry name" value="Uridine_kinase-like"/>
</dbReference>
<dbReference type="Proteomes" id="UP000717585">
    <property type="component" value="Unassembled WGS sequence"/>
</dbReference>
<dbReference type="GO" id="GO:0004849">
    <property type="term" value="F:uridine kinase activity"/>
    <property type="evidence" value="ECO:0007669"/>
    <property type="project" value="UniProtKB-EC"/>
</dbReference>
<name>A0A8J6AXE5_9EUKA</name>
<evidence type="ECO:0000259" key="7">
    <source>
        <dbReference type="Pfam" id="PF00485"/>
    </source>
</evidence>
<evidence type="ECO:0000256" key="4">
    <source>
        <dbReference type="ARBA" id="ARBA00022741"/>
    </source>
</evidence>
<dbReference type="InterPro" id="IPR006083">
    <property type="entry name" value="PRK/URK"/>
</dbReference>
<keyword evidence="4" id="KW-0547">Nucleotide-binding</keyword>
<keyword evidence="6" id="KW-0067">ATP-binding</keyword>
<dbReference type="PRINTS" id="PR00988">
    <property type="entry name" value="URIDINKINASE"/>
</dbReference>
<evidence type="ECO:0000256" key="1">
    <source>
        <dbReference type="ARBA" id="ARBA00004690"/>
    </source>
</evidence>
<dbReference type="EMBL" id="JAHDYR010000012">
    <property type="protein sequence ID" value="KAG9394865.1"/>
    <property type="molecule type" value="Genomic_DNA"/>
</dbReference>
<evidence type="ECO:0000256" key="6">
    <source>
        <dbReference type="ARBA" id="ARBA00022840"/>
    </source>
</evidence>
<gene>
    <name evidence="8" type="ORF">J8273_0072</name>
</gene>
<keyword evidence="9" id="KW-1185">Reference proteome</keyword>
<dbReference type="FunFam" id="3.40.50.300:FF:001802">
    <property type="entry name" value="Uridine-cytidine kinase 1"/>
    <property type="match status" value="1"/>
</dbReference>